<dbReference type="EMBL" id="VJMH01007453">
    <property type="protein sequence ID" value="KAF0683058.1"/>
    <property type="molecule type" value="Genomic_DNA"/>
</dbReference>
<protein>
    <submittedName>
        <fullName evidence="3">Aste57867_24868 protein</fullName>
    </submittedName>
</protein>
<evidence type="ECO:0000256" key="1">
    <source>
        <dbReference type="SAM" id="Coils"/>
    </source>
</evidence>
<accession>A0A485LRL3</accession>
<name>A0A485LRL3_9STRA</name>
<dbReference type="Proteomes" id="UP000332933">
    <property type="component" value="Unassembled WGS sequence"/>
</dbReference>
<proteinExistence type="predicted"/>
<sequence>MGHNNGDYLAQLVQVLKNQLVELKEQNTKLSKDLDDARAEMKDMRVAHADALKEVELRFVDRLKAKDDELLRQREDHREELHQHRNELRRQEEEHRNERVDNTMNRVVEANSASRRDVVRTLQDAGSFVEPPLNPKKQHGIALIKVPLNGGLVQGRCVAGMERHIDDVLARLPPAQAPLHVQRFHGVAGPIYVRNNFSHSVNELLKQARQRMERQARQRTRRHISVCRFDWDDNEAPFLFDDLVRTFDQVVRLNTTQLPSDQAHQRAIDAAREEFLNTVRQPAVAA</sequence>
<reference evidence="2" key="2">
    <citation type="submission" date="2019-06" db="EMBL/GenBank/DDBJ databases">
        <title>Genomics analysis of Aphanomyces spp. identifies a new class of oomycete effector associated with host adaptation.</title>
        <authorList>
            <person name="Gaulin E."/>
        </authorList>
    </citation>
    <scope>NUCLEOTIDE SEQUENCE</scope>
    <source>
        <strain evidence="2">CBS 578.67</strain>
    </source>
</reference>
<feature type="coiled-coil region" evidence="1">
    <location>
        <begin position="13"/>
        <end position="101"/>
    </location>
</feature>
<dbReference type="AlphaFoldDB" id="A0A485LRL3"/>
<reference evidence="3 4" key="1">
    <citation type="submission" date="2019-03" db="EMBL/GenBank/DDBJ databases">
        <authorList>
            <person name="Gaulin E."/>
            <person name="Dumas B."/>
        </authorList>
    </citation>
    <scope>NUCLEOTIDE SEQUENCE [LARGE SCALE GENOMIC DNA]</scope>
    <source>
        <strain evidence="3">CBS 568.67</strain>
    </source>
</reference>
<gene>
    <name evidence="3" type="primary">Aste57867_24868</name>
    <name evidence="2" type="ORF">As57867_024790</name>
    <name evidence="3" type="ORF">ASTE57867_24868</name>
</gene>
<keyword evidence="1" id="KW-0175">Coiled coil</keyword>
<dbReference type="EMBL" id="CAADRA010007479">
    <property type="protein sequence ID" value="VFU01502.1"/>
    <property type="molecule type" value="Genomic_DNA"/>
</dbReference>
<keyword evidence="4" id="KW-1185">Reference proteome</keyword>
<evidence type="ECO:0000313" key="2">
    <source>
        <dbReference type="EMBL" id="KAF0683058.1"/>
    </source>
</evidence>
<organism evidence="3 4">
    <name type="scientific">Aphanomyces stellatus</name>
    <dbReference type="NCBI Taxonomy" id="120398"/>
    <lineage>
        <taxon>Eukaryota</taxon>
        <taxon>Sar</taxon>
        <taxon>Stramenopiles</taxon>
        <taxon>Oomycota</taxon>
        <taxon>Saprolegniomycetes</taxon>
        <taxon>Saprolegniales</taxon>
        <taxon>Verrucalvaceae</taxon>
        <taxon>Aphanomyces</taxon>
    </lineage>
</organism>
<evidence type="ECO:0000313" key="4">
    <source>
        <dbReference type="Proteomes" id="UP000332933"/>
    </source>
</evidence>
<evidence type="ECO:0000313" key="3">
    <source>
        <dbReference type="EMBL" id="VFU01502.1"/>
    </source>
</evidence>